<reference evidence="6" key="2">
    <citation type="submission" date="2021-02" db="EMBL/GenBank/DDBJ databases">
        <authorList>
            <person name="Kimball J.A."/>
            <person name="Haas M.W."/>
            <person name="Macchietto M."/>
            <person name="Kono T."/>
            <person name="Duquette J."/>
            <person name="Shao M."/>
        </authorList>
    </citation>
    <scope>NUCLEOTIDE SEQUENCE</scope>
    <source>
        <tissue evidence="6">Fresh leaf tissue</tissue>
    </source>
</reference>
<comment type="cofactor">
    <cofactor evidence="5">
        <name>FAD</name>
        <dbReference type="ChEBI" id="CHEBI:57692"/>
    </cofactor>
</comment>
<dbReference type="Proteomes" id="UP000729402">
    <property type="component" value="Unassembled WGS sequence"/>
</dbReference>
<dbReference type="GO" id="GO:0050660">
    <property type="term" value="F:flavin adenine dinucleotide binding"/>
    <property type="evidence" value="ECO:0007669"/>
    <property type="project" value="InterPro"/>
</dbReference>
<dbReference type="Pfam" id="PF00743">
    <property type="entry name" value="FMO-like"/>
    <property type="match status" value="1"/>
</dbReference>
<proteinExistence type="inferred from homology"/>
<keyword evidence="7" id="KW-1185">Reference proteome</keyword>
<keyword evidence="4 5" id="KW-0560">Oxidoreductase</keyword>
<dbReference type="PANTHER" id="PTHR43539:SF88">
    <property type="entry name" value="INDOLE-3-PYRUVATE MONOOXYGENASE YUCCA4"/>
    <property type="match status" value="1"/>
</dbReference>
<evidence type="ECO:0000256" key="1">
    <source>
        <dbReference type="ARBA" id="ARBA00009183"/>
    </source>
</evidence>
<evidence type="ECO:0000256" key="2">
    <source>
        <dbReference type="ARBA" id="ARBA00022630"/>
    </source>
</evidence>
<dbReference type="GO" id="GO:0050661">
    <property type="term" value="F:NADP binding"/>
    <property type="evidence" value="ECO:0007669"/>
    <property type="project" value="InterPro"/>
</dbReference>
<evidence type="ECO:0000256" key="3">
    <source>
        <dbReference type="ARBA" id="ARBA00022827"/>
    </source>
</evidence>
<dbReference type="EC" id="1.-.-.-" evidence="5"/>
<keyword evidence="2 5" id="KW-0285">Flavoprotein</keyword>
<comment type="similarity">
    <text evidence="1 5">Belongs to the FMO family.</text>
</comment>
<keyword evidence="3 5" id="KW-0274">FAD</keyword>
<gene>
    <name evidence="6" type="ORF">GUJ93_ZPchr0008g12731</name>
</gene>
<dbReference type="EMBL" id="JAAALK010000290">
    <property type="protein sequence ID" value="KAG8045744.1"/>
    <property type="molecule type" value="Genomic_DNA"/>
</dbReference>
<sequence length="456" mass="50682">MDCFAEAEGKRAHDPLYQRGGRAAAATKPATGVPVDDVDRVVDVPGAVVVGAGPSGLAVGAMLGFAGVAYVVLERCGCIASMWRHRTYDRLCLHLPKRFCELPLMPFPTSYPEYPTRDQFLNYLESYARRFAVEPVFRRAVISAEFDGKSWWVYTKEVITAAVGGEQAVLGSTMTVYRSKWLVVATGENAEPVVPEIEGIRRFKGQIMHSSEYRNGDGYTGKRVLVVGCGNSGMEVCLDLSNHNARASMVVRDTVHVLPREMLGRSTFGVSMWLLRWFSVQTVDRLLLLMSRLLIGDTARLGIVRPSLGPLELKAVCGKTPVLDVGTLAKIKSGNIQVLPAIQCFREHGAEFVNGRTEDFDVVILATGYKSNVPYWLKLLVRVRKTGERFLLGERWIPQEVEWMERAERAVCCGVLEAWSLGSVRGRHQHHGGHRAAYVGVIWAMKPCKQATKYFF</sequence>
<accession>A0A8J5RUQ2</accession>
<evidence type="ECO:0000256" key="5">
    <source>
        <dbReference type="RuleBase" id="RU361177"/>
    </source>
</evidence>
<evidence type="ECO:0000313" key="6">
    <source>
        <dbReference type="EMBL" id="KAG8045744.1"/>
    </source>
</evidence>
<dbReference type="InterPro" id="IPR050982">
    <property type="entry name" value="Auxin_biosynth/cation_transpt"/>
</dbReference>
<reference evidence="6" key="1">
    <citation type="journal article" date="2021" name="bioRxiv">
        <title>Whole Genome Assembly and Annotation of Northern Wild Rice, Zizania palustris L., Supports a Whole Genome Duplication in the Zizania Genus.</title>
        <authorList>
            <person name="Haas M."/>
            <person name="Kono T."/>
            <person name="Macchietto M."/>
            <person name="Millas R."/>
            <person name="McGilp L."/>
            <person name="Shao M."/>
            <person name="Duquette J."/>
            <person name="Hirsch C.N."/>
            <person name="Kimball J."/>
        </authorList>
    </citation>
    <scope>NUCLEOTIDE SEQUENCE</scope>
    <source>
        <tissue evidence="6">Fresh leaf tissue</tissue>
    </source>
</reference>
<evidence type="ECO:0000256" key="4">
    <source>
        <dbReference type="ARBA" id="ARBA00023002"/>
    </source>
</evidence>
<comment type="caution">
    <text evidence="6">The sequence shown here is derived from an EMBL/GenBank/DDBJ whole genome shotgun (WGS) entry which is preliminary data.</text>
</comment>
<dbReference type="GO" id="GO:0004499">
    <property type="term" value="F:N,N-dimethylaniline monooxygenase activity"/>
    <property type="evidence" value="ECO:0007669"/>
    <property type="project" value="InterPro"/>
</dbReference>
<evidence type="ECO:0000313" key="7">
    <source>
        <dbReference type="Proteomes" id="UP000729402"/>
    </source>
</evidence>
<dbReference type="InterPro" id="IPR020946">
    <property type="entry name" value="Flavin_mOase-like"/>
</dbReference>
<dbReference type="PANTHER" id="PTHR43539">
    <property type="entry name" value="FLAVIN-BINDING MONOOXYGENASE-LIKE PROTEIN (AFU_ORTHOLOGUE AFUA_4G09220)"/>
    <property type="match status" value="1"/>
</dbReference>
<keyword evidence="5" id="KW-0503">Monooxygenase</keyword>
<dbReference type="GO" id="GO:0009851">
    <property type="term" value="P:auxin biosynthetic process"/>
    <property type="evidence" value="ECO:0007669"/>
    <property type="project" value="TreeGrafter"/>
</dbReference>
<protein>
    <recommendedName>
        <fullName evidence="5">Flavin-containing monooxygenase</fullName>
        <ecNumber evidence="5">1.-.-.-</ecNumber>
    </recommendedName>
</protein>
<organism evidence="6 7">
    <name type="scientific">Zizania palustris</name>
    <name type="common">Northern wild rice</name>
    <dbReference type="NCBI Taxonomy" id="103762"/>
    <lineage>
        <taxon>Eukaryota</taxon>
        <taxon>Viridiplantae</taxon>
        <taxon>Streptophyta</taxon>
        <taxon>Embryophyta</taxon>
        <taxon>Tracheophyta</taxon>
        <taxon>Spermatophyta</taxon>
        <taxon>Magnoliopsida</taxon>
        <taxon>Liliopsida</taxon>
        <taxon>Poales</taxon>
        <taxon>Poaceae</taxon>
        <taxon>BOP clade</taxon>
        <taxon>Oryzoideae</taxon>
        <taxon>Oryzeae</taxon>
        <taxon>Zizaniinae</taxon>
        <taxon>Zizania</taxon>
    </lineage>
</organism>
<name>A0A8J5RUQ2_ZIZPA</name>
<dbReference type="OrthoDB" id="66881at2759"/>
<dbReference type="AlphaFoldDB" id="A0A8J5RUQ2"/>